<evidence type="ECO:0000259" key="4">
    <source>
        <dbReference type="PROSITE" id="PS51118"/>
    </source>
</evidence>
<dbReference type="GO" id="GO:0003677">
    <property type="term" value="F:DNA binding"/>
    <property type="evidence" value="ECO:0007669"/>
    <property type="project" value="UniProtKB-KW"/>
</dbReference>
<dbReference type="Proteomes" id="UP000245021">
    <property type="component" value="Unassembled WGS sequence"/>
</dbReference>
<keyword evidence="3" id="KW-0804">Transcription</keyword>
<proteinExistence type="predicted"/>
<dbReference type="AlphaFoldDB" id="A0A2R5HCT7"/>
<dbReference type="Gene3D" id="1.10.10.10">
    <property type="entry name" value="Winged helix-like DNA-binding domain superfamily/Winged helix DNA-binding domain"/>
    <property type="match status" value="1"/>
</dbReference>
<sequence>MDNFFLSSEVKHTSNKVYTAFILSIFLDTWYNICIMKNEYISSATTHFEVCPLDTTIKILSGRWKSIIICRLMQENLHFNELSRRIPDCTRRMLALQLKELIEAGIVYKNKTSELTTFNIEYSLTDIGNSLLPVISEMNEWGSKYLLANEELTESE</sequence>
<dbReference type="InterPro" id="IPR036388">
    <property type="entry name" value="WH-like_DNA-bd_sf"/>
</dbReference>
<evidence type="ECO:0000256" key="1">
    <source>
        <dbReference type="ARBA" id="ARBA00023015"/>
    </source>
</evidence>
<dbReference type="PANTHER" id="PTHR33204:SF29">
    <property type="entry name" value="TRANSCRIPTIONAL REGULATOR"/>
    <property type="match status" value="1"/>
</dbReference>
<evidence type="ECO:0000256" key="2">
    <source>
        <dbReference type="ARBA" id="ARBA00023125"/>
    </source>
</evidence>
<protein>
    <submittedName>
        <fullName evidence="5">MarR family transcriptional regulator</fullName>
    </submittedName>
</protein>
<keyword evidence="6" id="KW-1185">Reference proteome</keyword>
<name>A0A2R5HCT7_9LACT</name>
<reference evidence="5 6" key="1">
    <citation type="journal article" date="2018" name="Genome Announc.">
        <title>Draft Genome Sequence of Lactococcus sp. Strain NtB2 (JCM 32569), Isolated from the Gut of the Higher Termite Nasutitermes takasagoensis.</title>
        <authorList>
            <person name="Noda S."/>
            <person name="Aihara C."/>
            <person name="Yuki M."/>
            <person name="Ohkuma M."/>
        </authorList>
    </citation>
    <scope>NUCLEOTIDE SEQUENCE [LARGE SCALE GENOMIC DNA]</scope>
    <source>
        <strain evidence="5 6">NtB2</strain>
    </source>
</reference>
<evidence type="ECO:0000313" key="5">
    <source>
        <dbReference type="EMBL" id="GBG95903.1"/>
    </source>
</evidence>
<dbReference type="SUPFAM" id="SSF46785">
    <property type="entry name" value="Winged helix' DNA-binding domain"/>
    <property type="match status" value="1"/>
</dbReference>
<dbReference type="PROSITE" id="PS51118">
    <property type="entry name" value="HTH_HXLR"/>
    <property type="match status" value="1"/>
</dbReference>
<gene>
    <name evidence="5" type="primary">marT</name>
    <name evidence="5" type="ORF">NtB2_00005</name>
</gene>
<dbReference type="Pfam" id="PF01638">
    <property type="entry name" value="HxlR"/>
    <property type="match status" value="1"/>
</dbReference>
<dbReference type="InterPro" id="IPR036390">
    <property type="entry name" value="WH_DNA-bd_sf"/>
</dbReference>
<evidence type="ECO:0000313" key="6">
    <source>
        <dbReference type="Proteomes" id="UP000245021"/>
    </source>
</evidence>
<dbReference type="PANTHER" id="PTHR33204">
    <property type="entry name" value="TRANSCRIPTIONAL REGULATOR, MARR FAMILY"/>
    <property type="match status" value="1"/>
</dbReference>
<dbReference type="InterPro" id="IPR002577">
    <property type="entry name" value="HTH_HxlR"/>
</dbReference>
<dbReference type="EMBL" id="BFFO01000001">
    <property type="protein sequence ID" value="GBG95903.1"/>
    <property type="molecule type" value="Genomic_DNA"/>
</dbReference>
<comment type="caution">
    <text evidence="5">The sequence shown here is derived from an EMBL/GenBank/DDBJ whole genome shotgun (WGS) entry which is preliminary data.</text>
</comment>
<evidence type="ECO:0000256" key="3">
    <source>
        <dbReference type="ARBA" id="ARBA00023163"/>
    </source>
</evidence>
<accession>A0A2R5HCT7</accession>
<organism evidence="5 6">
    <name type="scientific">Lactococcus termiticola</name>
    <dbReference type="NCBI Taxonomy" id="2169526"/>
    <lineage>
        <taxon>Bacteria</taxon>
        <taxon>Bacillati</taxon>
        <taxon>Bacillota</taxon>
        <taxon>Bacilli</taxon>
        <taxon>Lactobacillales</taxon>
        <taxon>Streptococcaceae</taxon>
        <taxon>Lactococcus</taxon>
    </lineage>
</organism>
<feature type="domain" description="HTH hxlR-type" evidence="4">
    <location>
        <begin position="51"/>
        <end position="150"/>
    </location>
</feature>
<keyword evidence="1" id="KW-0805">Transcription regulation</keyword>
<keyword evidence="2" id="KW-0238">DNA-binding</keyword>